<organism evidence="1 2">
    <name type="scientific">Actinoallomurus liliacearum</name>
    <dbReference type="NCBI Taxonomy" id="1080073"/>
    <lineage>
        <taxon>Bacteria</taxon>
        <taxon>Bacillati</taxon>
        <taxon>Actinomycetota</taxon>
        <taxon>Actinomycetes</taxon>
        <taxon>Streptosporangiales</taxon>
        <taxon>Thermomonosporaceae</taxon>
        <taxon>Actinoallomurus</taxon>
    </lineage>
</organism>
<keyword evidence="2" id="KW-1185">Reference proteome</keyword>
<dbReference type="RefSeq" id="WP_345360585.1">
    <property type="nucleotide sequence ID" value="NZ_BAABHJ010000021.1"/>
</dbReference>
<evidence type="ECO:0000313" key="2">
    <source>
        <dbReference type="Proteomes" id="UP001500212"/>
    </source>
</evidence>
<protein>
    <recommendedName>
        <fullName evidence="3">DUF222 domain-containing protein</fullName>
    </recommendedName>
</protein>
<sequence length="174" mass="18706">MTRNRSRKDKIRTRQQVTGESYAEAARKINARRRPIEELLRDAAEGVRAVSVDDTLATVQAAWTALCAIGAAGEVLALCADPDDYPPRWLLAEPILAEAISSLRALPSLRGNNTEANPAGGPDDDIDEETADLICRELTEAADTLAAVLPQAAKHARTKAIRRACRLAADPPAT</sequence>
<gene>
    <name evidence="1" type="ORF">GCM10023195_55160</name>
</gene>
<reference evidence="2" key="1">
    <citation type="journal article" date="2019" name="Int. J. Syst. Evol. Microbiol.">
        <title>The Global Catalogue of Microorganisms (GCM) 10K type strain sequencing project: providing services to taxonomists for standard genome sequencing and annotation.</title>
        <authorList>
            <consortium name="The Broad Institute Genomics Platform"/>
            <consortium name="The Broad Institute Genome Sequencing Center for Infectious Disease"/>
            <person name="Wu L."/>
            <person name="Ma J."/>
        </authorList>
    </citation>
    <scope>NUCLEOTIDE SEQUENCE [LARGE SCALE GENOMIC DNA]</scope>
    <source>
        <strain evidence="2">JCM 17938</strain>
    </source>
</reference>
<proteinExistence type="predicted"/>
<dbReference type="EMBL" id="BAABHJ010000021">
    <property type="protein sequence ID" value="GAA4612809.1"/>
    <property type="molecule type" value="Genomic_DNA"/>
</dbReference>
<name>A0ABP8TRF7_9ACTN</name>
<dbReference type="Proteomes" id="UP001500212">
    <property type="component" value="Unassembled WGS sequence"/>
</dbReference>
<comment type="caution">
    <text evidence="1">The sequence shown here is derived from an EMBL/GenBank/DDBJ whole genome shotgun (WGS) entry which is preliminary data.</text>
</comment>
<evidence type="ECO:0000313" key="1">
    <source>
        <dbReference type="EMBL" id="GAA4612809.1"/>
    </source>
</evidence>
<accession>A0ABP8TRF7</accession>
<evidence type="ECO:0008006" key="3">
    <source>
        <dbReference type="Google" id="ProtNLM"/>
    </source>
</evidence>